<evidence type="ECO:0000313" key="3">
    <source>
        <dbReference type="Proteomes" id="UP000176897"/>
    </source>
</evidence>
<accession>A0A1F7UWA8</accession>
<reference evidence="2 3" key="1">
    <citation type="journal article" date="2016" name="Nat. Commun.">
        <title>Thousands of microbial genomes shed light on interconnected biogeochemical processes in an aquifer system.</title>
        <authorList>
            <person name="Anantharaman K."/>
            <person name="Brown C.T."/>
            <person name="Hug L.A."/>
            <person name="Sharon I."/>
            <person name="Castelle C.J."/>
            <person name="Probst A.J."/>
            <person name="Thomas B.C."/>
            <person name="Singh A."/>
            <person name="Wilkins M.J."/>
            <person name="Karaoz U."/>
            <person name="Brodie E.L."/>
            <person name="Williams K.H."/>
            <person name="Hubbard S.S."/>
            <person name="Banfield J.F."/>
        </authorList>
    </citation>
    <scope>NUCLEOTIDE SEQUENCE [LARGE SCALE GENOMIC DNA]</scope>
</reference>
<dbReference type="InterPro" id="IPR025474">
    <property type="entry name" value="DUF4325"/>
</dbReference>
<comment type="caution">
    <text evidence="2">The sequence shown here is derived from an EMBL/GenBank/DDBJ whole genome shotgun (WGS) entry which is preliminary data.</text>
</comment>
<organism evidence="2 3">
    <name type="scientific">Candidatus Uhrbacteria bacterium RIFCSPLOWO2_01_FULL_47_24</name>
    <dbReference type="NCBI Taxonomy" id="1802401"/>
    <lineage>
        <taxon>Bacteria</taxon>
        <taxon>Candidatus Uhriibacteriota</taxon>
    </lineage>
</organism>
<evidence type="ECO:0000259" key="1">
    <source>
        <dbReference type="Pfam" id="PF14213"/>
    </source>
</evidence>
<proteinExistence type="predicted"/>
<sequence>MRVDISKFGESLLSRPAGREAALALQANVLRDLKEGELIELDFGKVLVLTPSWADEFLTMLHAQYGKRIKILPSDNPSVQLTLKTIGEPVPV</sequence>
<protein>
    <recommendedName>
        <fullName evidence="1">DUF4325 domain-containing protein</fullName>
    </recommendedName>
</protein>
<gene>
    <name evidence="2" type="ORF">A3B21_04835</name>
</gene>
<name>A0A1F7UWA8_9BACT</name>
<dbReference type="STRING" id="1802401.A3B21_04835"/>
<dbReference type="Pfam" id="PF14213">
    <property type="entry name" value="DUF4325"/>
    <property type="match status" value="1"/>
</dbReference>
<evidence type="ECO:0000313" key="2">
    <source>
        <dbReference type="EMBL" id="OGL82014.1"/>
    </source>
</evidence>
<dbReference type="Proteomes" id="UP000176897">
    <property type="component" value="Unassembled WGS sequence"/>
</dbReference>
<dbReference type="EMBL" id="MGEJ01000001">
    <property type="protein sequence ID" value="OGL82014.1"/>
    <property type="molecule type" value="Genomic_DNA"/>
</dbReference>
<feature type="domain" description="DUF4325" evidence="1">
    <location>
        <begin position="27"/>
        <end position="75"/>
    </location>
</feature>
<dbReference type="AlphaFoldDB" id="A0A1F7UWA8"/>